<evidence type="ECO:0000313" key="3">
    <source>
        <dbReference type="EMBL" id="EHO41923.1"/>
    </source>
</evidence>
<accession>H1XXD8</accession>
<reference evidence="3 4" key="1">
    <citation type="submission" date="2011-09" db="EMBL/GenBank/DDBJ databases">
        <title>The permanent draft genome of Caldithrix abyssi DSM 13497.</title>
        <authorList>
            <consortium name="US DOE Joint Genome Institute (JGI-PGF)"/>
            <person name="Lucas S."/>
            <person name="Han J."/>
            <person name="Lapidus A."/>
            <person name="Bruce D."/>
            <person name="Goodwin L."/>
            <person name="Pitluck S."/>
            <person name="Peters L."/>
            <person name="Kyrpides N."/>
            <person name="Mavromatis K."/>
            <person name="Ivanova N."/>
            <person name="Mikhailova N."/>
            <person name="Chertkov O."/>
            <person name="Detter J.C."/>
            <person name="Tapia R."/>
            <person name="Han C."/>
            <person name="Land M."/>
            <person name="Hauser L."/>
            <person name="Markowitz V."/>
            <person name="Cheng J.-F."/>
            <person name="Hugenholtz P."/>
            <person name="Woyke T."/>
            <person name="Wu D."/>
            <person name="Spring S."/>
            <person name="Brambilla E."/>
            <person name="Klenk H.-P."/>
            <person name="Eisen J.A."/>
        </authorList>
    </citation>
    <scope>NUCLEOTIDE SEQUENCE [LARGE SCALE GENOMIC DNA]</scope>
    <source>
        <strain evidence="3 4">DSM 13497</strain>
    </source>
</reference>
<gene>
    <name evidence="2" type="ORF">Cabys_1107</name>
    <name evidence="3" type="ORF">Calab_2313</name>
</gene>
<dbReference type="PaxDb" id="880073-Calab_2313"/>
<evidence type="ECO:0000313" key="2">
    <source>
        <dbReference type="EMBL" id="APF17856.1"/>
    </source>
</evidence>
<dbReference type="eggNOG" id="COG0438">
    <property type="taxonomic scope" value="Bacteria"/>
</dbReference>
<keyword evidence="3" id="KW-0808">Transferase</keyword>
<protein>
    <submittedName>
        <fullName evidence="3">Glycosyl transferase group 1</fullName>
    </submittedName>
    <submittedName>
        <fullName evidence="2">Glycosyltransferase involved in cell wall bisynthesis</fullName>
    </submittedName>
</protein>
<dbReference type="Proteomes" id="UP000183868">
    <property type="component" value="Chromosome"/>
</dbReference>
<dbReference type="STRING" id="880073.Cabys_1107"/>
<dbReference type="Pfam" id="PF00534">
    <property type="entry name" value="Glycos_transf_1"/>
    <property type="match status" value="1"/>
</dbReference>
<dbReference type="Gene3D" id="3.40.50.2000">
    <property type="entry name" value="Glycogen Phosphorylase B"/>
    <property type="match status" value="2"/>
</dbReference>
<evidence type="ECO:0000313" key="4">
    <source>
        <dbReference type="Proteomes" id="UP000004671"/>
    </source>
</evidence>
<dbReference type="AlphaFoldDB" id="H1XXD8"/>
<dbReference type="PANTHER" id="PTHR12526">
    <property type="entry name" value="GLYCOSYLTRANSFERASE"/>
    <property type="match status" value="1"/>
</dbReference>
<evidence type="ECO:0000259" key="1">
    <source>
        <dbReference type="Pfam" id="PF00534"/>
    </source>
</evidence>
<dbReference type="HOGENOM" id="CLU_009583_4_0_0"/>
<reference evidence="2 5" key="2">
    <citation type="submission" date="2016-11" db="EMBL/GenBank/DDBJ databases">
        <title>Genomic analysis of Caldithrix abyssi and proposal of a novel bacterial phylum Caldithrichaeota.</title>
        <authorList>
            <person name="Kublanov I."/>
            <person name="Sigalova O."/>
            <person name="Gavrilov S."/>
            <person name="Lebedinsky A."/>
            <person name="Ivanova N."/>
            <person name="Daum C."/>
            <person name="Reddy T."/>
            <person name="Klenk H.P."/>
            <person name="Goker M."/>
            <person name="Reva O."/>
            <person name="Miroshnichenko M."/>
            <person name="Kyprides N."/>
            <person name="Woyke T."/>
            <person name="Gelfand M."/>
        </authorList>
    </citation>
    <scope>NUCLEOTIDE SEQUENCE [LARGE SCALE GENOMIC DNA]</scope>
    <source>
        <strain evidence="2 5">LF13</strain>
    </source>
</reference>
<evidence type="ECO:0000313" key="5">
    <source>
        <dbReference type="Proteomes" id="UP000183868"/>
    </source>
</evidence>
<keyword evidence="4" id="KW-1185">Reference proteome</keyword>
<dbReference type="EMBL" id="CP018099">
    <property type="protein sequence ID" value="APF17856.1"/>
    <property type="molecule type" value="Genomic_DNA"/>
</dbReference>
<dbReference type="KEGG" id="caby:Cabys_1107"/>
<dbReference type="OrthoDB" id="179766at2"/>
<sequence>MKRKQIKVLEISSYPPPRAGWGMRIYFLKQEMEKQGHICEVLNTGKGRFLTGRDFIPVFSGLDYVKKVFKYRLKGYLIHMHLNGDSPKGFVLTTLALLISLLTFRRPVITFHAGPVQKYFPQSQAPLLTPLYKFIFTAPRHIICNNEAVKEKIAGYGINPHKIIPIQAFSKQYLNFEKVELKPEVETFFSDHDPVICSYVFFRPEFFIEDMIHAVAKLVKHYPKFGLIIMGSDMGSEEIQALIKQLGIEDHVILAGDQDHDAFLTIMTRSRLYLRTPFKDGIASSVLEALALKVPVVACDNGSRPAGTVTYENRNVDDMVEKLRYVLDNHAQVVRQIKPPEIKDTIVDEIRILGL</sequence>
<organism evidence="3 4">
    <name type="scientific">Caldithrix abyssi DSM 13497</name>
    <dbReference type="NCBI Taxonomy" id="880073"/>
    <lineage>
        <taxon>Bacteria</taxon>
        <taxon>Pseudomonadati</taxon>
        <taxon>Calditrichota</taxon>
        <taxon>Calditrichia</taxon>
        <taxon>Calditrichales</taxon>
        <taxon>Calditrichaceae</taxon>
        <taxon>Caldithrix</taxon>
    </lineage>
</organism>
<dbReference type="SUPFAM" id="SSF53756">
    <property type="entry name" value="UDP-Glycosyltransferase/glycogen phosphorylase"/>
    <property type="match status" value="1"/>
</dbReference>
<dbReference type="Proteomes" id="UP000004671">
    <property type="component" value="Chromosome"/>
</dbReference>
<dbReference type="EMBL" id="CM001402">
    <property type="protein sequence ID" value="EHO41923.1"/>
    <property type="molecule type" value="Genomic_DNA"/>
</dbReference>
<dbReference type="InParanoid" id="H1XXD8"/>
<feature type="domain" description="Glycosyl transferase family 1" evidence="1">
    <location>
        <begin position="190"/>
        <end position="330"/>
    </location>
</feature>
<dbReference type="RefSeq" id="WP_006929110.1">
    <property type="nucleotide sequence ID" value="NZ_CM001402.1"/>
</dbReference>
<proteinExistence type="predicted"/>
<dbReference type="GO" id="GO:0016757">
    <property type="term" value="F:glycosyltransferase activity"/>
    <property type="evidence" value="ECO:0007669"/>
    <property type="project" value="InterPro"/>
</dbReference>
<dbReference type="InterPro" id="IPR001296">
    <property type="entry name" value="Glyco_trans_1"/>
</dbReference>
<name>H1XXD8_CALAY</name>